<dbReference type="GO" id="GO:0006355">
    <property type="term" value="P:regulation of DNA-templated transcription"/>
    <property type="evidence" value="ECO:0007669"/>
    <property type="project" value="InterPro"/>
</dbReference>
<evidence type="ECO:0008006" key="7">
    <source>
        <dbReference type="Google" id="ProtNLM"/>
    </source>
</evidence>
<dbReference type="eggNOG" id="COG5001">
    <property type="taxonomic scope" value="Bacteria"/>
</dbReference>
<evidence type="ECO:0000259" key="1">
    <source>
        <dbReference type="PROSITE" id="PS50112"/>
    </source>
</evidence>
<dbReference type="InterPro" id="IPR035965">
    <property type="entry name" value="PAS-like_dom_sf"/>
</dbReference>
<evidence type="ECO:0000313" key="6">
    <source>
        <dbReference type="Proteomes" id="UP000001175"/>
    </source>
</evidence>
<dbReference type="Pfam" id="PF00990">
    <property type="entry name" value="GGDEF"/>
    <property type="match status" value="1"/>
</dbReference>
<dbReference type="Proteomes" id="UP000001175">
    <property type="component" value="Chromosome"/>
</dbReference>
<dbReference type="SMART" id="SM00086">
    <property type="entry name" value="PAC"/>
    <property type="match status" value="3"/>
</dbReference>
<sequence length="917" mass="103566">MSSPLQPFLEPANVQQLAGEALTWLFTPAGQLLLASPSAQQLSLLSDPNTLSIPSWLQQVIEKVLASNHLDQNLEPQVEQLRVALATEVVHIPLTLELQWLADVESEASFLLVTGSCQDSHQNLFLDWQQLQSLEVQRLSHKVGHWSWNRSQADEFLAPPHIYTQIGRSLHEPFTLTSFLQHCHSSLESLQANAISLGNQRSHYLWDFPVKTAHSDRWFECHCLLHHDETGELLSLVGNIRDITEEHHILSLVQDSETRFQVLIESNPNGILVLDEQGAVLFANHVAEQVFDQSLSELQGKYLGLPLTLNVTVQLDLVQPDGSLRYVEVSIVPIPWQQSKAYLALLTDITSLQQTQQRLKLLQEATENSPASILITSAEGIIEYVNPAFELMTGYGADEVIGKNPRFLKSGLMSPSFYQDLWETITAGETWRGELYNRRKTGELFWDRTSISPVKDLAGQIIHFVAVKEDITEQKRNRELLDHQANYDSLTDLPNRSLALDRLRQATALSERSNDTVIVMLLDLDRFKNINDTLGHSYGDCLLQEIAKRLRYHLPREITISRLGGDEFLIICPAVKENIHLEKLSQQLLKIISQPITIEAEELVITASIGVACYPNDGVTPEVLMRNADTAMYSAKRNGGNDFQLFMPTMNAEAHARIQLETHLRHALEQYQLKVFYQPIISLQDNHVVGLEALARWHDPELGNIPPDRFIPIAEETGLIIPLGYRVIEQACQDVAIWQQKYNYPFWVAVNLSPRQLRSNRFTQITAKILQRHNFRPNYLKLEVTEQMLLDNTSTIAQMLDTLHRKGIALALDDFGTGYSALSYLRRYPFQSLKVDQSFLRDIPHSTESCALVKTIVAMAHGLGMQAVAEGVETAEQVEFLKAIGCEYGQGYWFSRPLPAVEIDSFLAVSTGHESIS</sequence>
<dbReference type="InterPro" id="IPR000160">
    <property type="entry name" value="GGDEF_dom"/>
</dbReference>
<dbReference type="InterPro" id="IPR001633">
    <property type="entry name" value="EAL_dom"/>
</dbReference>
<dbReference type="SUPFAM" id="SSF55073">
    <property type="entry name" value="Nucleotide cyclase"/>
    <property type="match status" value="1"/>
</dbReference>
<dbReference type="PROSITE" id="PS50883">
    <property type="entry name" value="EAL"/>
    <property type="match status" value="1"/>
</dbReference>
<dbReference type="InterPro" id="IPR000014">
    <property type="entry name" value="PAS"/>
</dbReference>
<dbReference type="InterPro" id="IPR029787">
    <property type="entry name" value="Nucleotide_cyclase"/>
</dbReference>
<dbReference type="SUPFAM" id="SSF55785">
    <property type="entry name" value="PYP-like sensor domain (PAS domain)"/>
    <property type="match status" value="2"/>
</dbReference>
<feature type="domain" description="PAS" evidence="1">
    <location>
        <begin position="358"/>
        <end position="404"/>
    </location>
</feature>
<dbReference type="GeneID" id="72430730"/>
<feature type="domain" description="GGDEF" evidence="4">
    <location>
        <begin position="515"/>
        <end position="648"/>
    </location>
</feature>
<dbReference type="Pfam" id="PF00563">
    <property type="entry name" value="EAL"/>
    <property type="match status" value="1"/>
</dbReference>
<feature type="domain" description="PAC" evidence="2">
    <location>
        <begin position="429"/>
        <end position="483"/>
    </location>
</feature>
<feature type="domain" description="PAC" evidence="2">
    <location>
        <begin position="311"/>
        <end position="361"/>
    </location>
</feature>
<dbReference type="Gene3D" id="3.30.70.270">
    <property type="match status" value="1"/>
</dbReference>
<dbReference type="InterPro" id="IPR043128">
    <property type="entry name" value="Rev_trsase/Diguanyl_cyclase"/>
</dbReference>
<dbReference type="Gene3D" id="3.20.20.450">
    <property type="entry name" value="EAL domain"/>
    <property type="match status" value="1"/>
</dbReference>
<dbReference type="KEGG" id="syc:syc2235_c"/>
<dbReference type="SMART" id="SM00052">
    <property type="entry name" value="EAL"/>
    <property type="match status" value="1"/>
</dbReference>
<dbReference type="SUPFAM" id="SSF141868">
    <property type="entry name" value="EAL domain-like"/>
    <property type="match status" value="1"/>
</dbReference>
<dbReference type="PROSITE" id="PS50887">
    <property type="entry name" value="GGDEF"/>
    <property type="match status" value="1"/>
</dbReference>
<dbReference type="EMBL" id="AP008231">
    <property type="protein sequence ID" value="BAD80425.1"/>
    <property type="molecule type" value="Genomic_DNA"/>
</dbReference>
<proteinExistence type="predicted"/>
<dbReference type="AlphaFoldDB" id="A0A0H3KC85"/>
<dbReference type="PANTHER" id="PTHR44757">
    <property type="entry name" value="DIGUANYLATE CYCLASE DGCP"/>
    <property type="match status" value="1"/>
</dbReference>
<feature type="domain" description="EAL" evidence="3">
    <location>
        <begin position="657"/>
        <end position="911"/>
    </location>
</feature>
<dbReference type="PANTHER" id="PTHR44757:SF2">
    <property type="entry name" value="BIOFILM ARCHITECTURE MAINTENANCE PROTEIN MBAA"/>
    <property type="match status" value="1"/>
</dbReference>
<accession>A0A0H3KC85</accession>
<evidence type="ECO:0000259" key="4">
    <source>
        <dbReference type="PROSITE" id="PS50887"/>
    </source>
</evidence>
<dbReference type="CDD" id="cd01949">
    <property type="entry name" value="GGDEF"/>
    <property type="match status" value="1"/>
</dbReference>
<dbReference type="InterPro" id="IPR035919">
    <property type="entry name" value="EAL_sf"/>
</dbReference>
<dbReference type="PROSITE" id="PS50112">
    <property type="entry name" value="PAS"/>
    <property type="match status" value="2"/>
</dbReference>
<organism evidence="5 6">
    <name type="scientific">Synechococcus sp. (strain ATCC 27144 / PCC 6301 / SAUG 1402/1)</name>
    <name type="common">Anacystis nidulans</name>
    <dbReference type="NCBI Taxonomy" id="269084"/>
    <lineage>
        <taxon>Bacteria</taxon>
        <taxon>Bacillati</taxon>
        <taxon>Cyanobacteriota</taxon>
        <taxon>Cyanophyceae</taxon>
        <taxon>Synechococcales</taxon>
        <taxon>Synechococcaceae</taxon>
        <taxon>Synechococcus</taxon>
    </lineage>
</organism>
<reference evidence="5 6" key="1">
    <citation type="journal article" date="2007" name="Photosyn. Res.">
        <title>Complete nucleotide sequence of the freshwater unicellular cyanobacterium Synechococcus elongatus PCC 6301 chromosome: gene content and organization.</title>
        <authorList>
            <person name="Sugita C."/>
            <person name="Ogata K."/>
            <person name="Shikata M."/>
            <person name="Jikuya H."/>
            <person name="Takano J."/>
            <person name="Furumichi M."/>
            <person name="Kanehisa M."/>
            <person name="Omata T."/>
            <person name="Sugiura M."/>
            <person name="Sugita M."/>
        </authorList>
    </citation>
    <scope>NUCLEOTIDE SEQUENCE [LARGE SCALE GENOMIC DNA]</scope>
    <source>
        <strain evidence="6">ATCC 27144 / PCC 6301 / SAUG 1402/1</strain>
    </source>
</reference>
<dbReference type="SMART" id="SM00091">
    <property type="entry name" value="PAS"/>
    <property type="match status" value="2"/>
</dbReference>
<evidence type="ECO:0000259" key="2">
    <source>
        <dbReference type="PROSITE" id="PS50113"/>
    </source>
</evidence>
<dbReference type="Pfam" id="PF00989">
    <property type="entry name" value="PAS"/>
    <property type="match status" value="1"/>
</dbReference>
<dbReference type="Pfam" id="PF13426">
    <property type="entry name" value="PAS_9"/>
    <property type="match status" value="1"/>
</dbReference>
<evidence type="ECO:0000313" key="5">
    <source>
        <dbReference type="EMBL" id="BAD80425.1"/>
    </source>
</evidence>
<dbReference type="InterPro" id="IPR000700">
    <property type="entry name" value="PAS-assoc_C"/>
</dbReference>
<dbReference type="InterPro" id="IPR052155">
    <property type="entry name" value="Biofilm_reg_signaling"/>
</dbReference>
<feature type="domain" description="PAS" evidence="1">
    <location>
        <begin position="256"/>
        <end position="321"/>
    </location>
</feature>
<dbReference type="NCBIfam" id="TIGR00229">
    <property type="entry name" value="sensory_box"/>
    <property type="match status" value="3"/>
</dbReference>
<dbReference type="Gene3D" id="3.30.450.20">
    <property type="entry name" value="PAS domain"/>
    <property type="match status" value="4"/>
</dbReference>
<dbReference type="InterPro" id="IPR013767">
    <property type="entry name" value="PAS_fold"/>
</dbReference>
<dbReference type="SMART" id="SM00267">
    <property type="entry name" value="GGDEF"/>
    <property type="match status" value="1"/>
</dbReference>
<dbReference type="RefSeq" id="WP_011244545.1">
    <property type="nucleotide sequence ID" value="NC_006576.1"/>
</dbReference>
<dbReference type="NCBIfam" id="TIGR00254">
    <property type="entry name" value="GGDEF"/>
    <property type="match status" value="1"/>
</dbReference>
<dbReference type="InterPro" id="IPR001610">
    <property type="entry name" value="PAC"/>
</dbReference>
<name>A0A0H3KC85_SYNP6</name>
<protein>
    <recommendedName>
        <fullName evidence="7">PAS domain S-box/diguanylate cyclase (GGDEF) domain-containing protein</fullName>
    </recommendedName>
</protein>
<dbReference type="CDD" id="cd00130">
    <property type="entry name" value="PAS"/>
    <property type="match status" value="2"/>
</dbReference>
<dbReference type="CDD" id="cd01948">
    <property type="entry name" value="EAL"/>
    <property type="match status" value="1"/>
</dbReference>
<dbReference type="PROSITE" id="PS50113">
    <property type="entry name" value="PAC"/>
    <property type="match status" value="2"/>
</dbReference>
<gene>
    <name evidence="5" type="ordered locus">syc2235_c</name>
</gene>
<dbReference type="FunFam" id="3.20.20.450:FF:000001">
    <property type="entry name" value="Cyclic di-GMP phosphodiesterase yahA"/>
    <property type="match status" value="1"/>
</dbReference>
<evidence type="ECO:0000259" key="3">
    <source>
        <dbReference type="PROSITE" id="PS50883"/>
    </source>
</evidence>